<organism evidence="7 8">
    <name type="scientific">Guopingia tenuis</name>
    <dbReference type="NCBI Taxonomy" id="2763656"/>
    <lineage>
        <taxon>Bacteria</taxon>
        <taxon>Bacillati</taxon>
        <taxon>Bacillota</taxon>
        <taxon>Clostridia</taxon>
        <taxon>Christensenellales</taxon>
        <taxon>Christensenellaceae</taxon>
        <taxon>Guopingia</taxon>
    </lineage>
</organism>
<dbReference type="Gene3D" id="3.40.1190.20">
    <property type="match status" value="1"/>
</dbReference>
<dbReference type="GO" id="GO:0005524">
    <property type="term" value="F:ATP binding"/>
    <property type="evidence" value="ECO:0007669"/>
    <property type="project" value="UniProtKB-KW"/>
</dbReference>
<keyword evidence="2" id="KW-0808">Transferase</keyword>
<keyword evidence="4 7" id="KW-0418">Kinase</keyword>
<evidence type="ECO:0000256" key="4">
    <source>
        <dbReference type="ARBA" id="ARBA00022777"/>
    </source>
</evidence>
<feature type="domain" description="Carbohydrate kinase PfkB" evidence="6">
    <location>
        <begin position="2"/>
        <end position="303"/>
    </location>
</feature>
<comment type="caution">
    <text evidence="7">The sequence shown here is derived from an EMBL/GenBank/DDBJ whole genome shotgun (WGS) entry which is preliminary data.</text>
</comment>
<evidence type="ECO:0000256" key="2">
    <source>
        <dbReference type="ARBA" id="ARBA00022679"/>
    </source>
</evidence>
<sequence>MFDIVSLAEAVIDFSMCGKGPMGNPAFEMNPGGAGCNVALPNALLGGKSACLGLVGKDMFGDHIIRRLKELNINTDGMRQTGRSTTRLSFVSIDEEGDRQFDFVKGSGMKPTLSEEDIDFSIIAQGKVFLTEYCHEYKTMGAETIFKAIRYAKDHGAKFGMDFNYRPNVFADDQEGIAYLKEILEYADYVKVSENEMAMLTGLNEDEYERGAKAILAMDKEAVFVTMGPGGSYFATKDGDCGFVEAFKVKAVDTTGCGDAFFGTALHYMTRENPLPMAEIVRRANAYGALCALKPGAFDAMPTKEELETFLAEHK</sequence>
<dbReference type="PANTHER" id="PTHR43085">
    <property type="entry name" value="HEXOKINASE FAMILY MEMBER"/>
    <property type="match status" value="1"/>
</dbReference>
<keyword evidence="5" id="KW-0067">ATP-binding</keyword>
<accession>A0A926HV27</accession>
<dbReference type="InterPro" id="IPR011611">
    <property type="entry name" value="PfkB_dom"/>
</dbReference>
<dbReference type="AlphaFoldDB" id="A0A926HV27"/>
<dbReference type="GO" id="GO:0008865">
    <property type="term" value="F:fructokinase activity"/>
    <property type="evidence" value="ECO:0007669"/>
    <property type="project" value="UniProtKB-ARBA"/>
</dbReference>
<dbReference type="PRINTS" id="PR00990">
    <property type="entry name" value="RIBOKINASE"/>
</dbReference>
<reference evidence="7" key="1">
    <citation type="submission" date="2020-08" db="EMBL/GenBank/DDBJ databases">
        <title>Genome public.</title>
        <authorList>
            <person name="Liu C."/>
            <person name="Sun Q."/>
        </authorList>
    </citation>
    <scope>NUCLEOTIDE SEQUENCE</scope>
    <source>
        <strain evidence="7">NSJ-63</strain>
    </source>
</reference>
<dbReference type="InterPro" id="IPR002139">
    <property type="entry name" value="Ribo/fructo_kinase"/>
</dbReference>
<evidence type="ECO:0000256" key="3">
    <source>
        <dbReference type="ARBA" id="ARBA00022741"/>
    </source>
</evidence>
<dbReference type="EMBL" id="JACRSS010000001">
    <property type="protein sequence ID" value="MBC8537529.1"/>
    <property type="molecule type" value="Genomic_DNA"/>
</dbReference>
<dbReference type="Pfam" id="PF00294">
    <property type="entry name" value="PfkB"/>
    <property type="match status" value="1"/>
</dbReference>
<keyword evidence="8" id="KW-1185">Reference proteome</keyword>
<dbReference type="InterPro" id="IPR050306">
    <property type="entry name" value="PfkB_Carbo_kinase"/>
</dbReference>
<evidence type="ECO:0000256" key="1">
    <source>
        <dbReference type="ARBA" id="ARBA00010688"/>
    </source>
</evidence>
<dbReference type="SUPFAM" id="SSF53613">
    <property type="entry name" value="Ribokinase-like"/>
    <property type="match status" value="1"/>
</dbReference>
<evidence type="ECO:0000313" key="7">
    <source>
        <dbReference type="EMBL" id="MBC8537529.1"/>
    </source>
</evidence>
<proteinExistence type="inferred from homology"/>
<comment type="similarity">
    <text evidence="1">Belongs to the carbohydrate kinase PfkB family.</text>
</comment>
<dbReference type="InterPro" id="IPR002173">
    <property type="entry name" value="Carboh/pur_kinase_PfkB_CS"/>
</dbReference>
<dbReference type="CDD" id="cd01167">
    <property type="entry name" value="bac_FRK"/>
    <property type="match status" value="1"/>
</dbReference>
<keyword evidence="3" id="KW-0547">Nucleotide-binding</keyword>
<evidence type="ECO:0000313" key="8">
    <source>
        <dbReference type="Proteomes" id="UP000617951"/>
    </source>
</evidence>
<dbReference type="PANTHER" id="PTHR43085:SF1">
    <property type="entry name" value="PSEUDOURIDINE KINASE-RELATED"/>
    <property type="match status" value="1"/>
</dbReference>
<dbReference type="PROSITE" id="PS00583">
    <property type="entry name" value="PFKB_KINASES_1"/>
    <property type="match status" value="1"/>
</dbReference>
<protein>
    <submittedName>
        <fullName evidence="7">Carbohydrate kinase family protein</fullName>
    </submittedName>
</protein>
<name>A0A926HV27_9FIRM</name>
<evidence type="ECO:0000256" key="5">
    <source>
        <dbReference type="ARBA" id="ARBA00022840"/>
    </source>
</evidence>
<dbReference type="RefSeq" id="WP_249279431.1">
    <property type="nucleotide sequence ID" value="NZ_JACRSS010000001.1"/>
</dbReference>
<dbReference type="Proteomes" id="UP000617951">
    <property type="component" value="Unassembled WGS sequence"/>
</dbReference>
<dbReference type="GO" id="GO:0006000">
    <property type="term" value="P:fructose metabolic process"/>
    <property type="evidence" value="ECO:0007669"/>
    <property type="project" value="UniProtKB-ARBA"/>
</dbReference>
<evidence type="ECO:0000259" key="6">
    <source>
        <dbReference type="Pfam" id="PF00294"/>
    </source>
</evidence>
<gene>
    <name evidence="7" type="ORF">H8693_01095</name>
</gene>
<dbReference type="InterPro" id="IPR029056">
    <property type="entry name" value="Ribokinase-like"/>
</dbReference>